<keyword evidence="1" id="KW-0472">Membrane</keyword>
<evidence type="ECO:0000313" key="4">
    <source>
        <dbReference type="Proteomes" id="UP001597451"/>
    </source>
</evidence>
<evidence type="ECO:0000256" key="2">
    <source>
        <dbReference type="SAM" id="SignalP"/>
    </source>
</evidence>
<dbReference type="EMBL" id="JBHUMX010000002">
    <property type="protein sequence ID" value="MFD2627399.1"/>
    <property type="molecule type" value="Genomic_DNA"/>
</dbReference>
<protein>
    <submittedName>
        <fullName evidence="3">Uncharacterized protein</fullName>
    </submittedName>
</protein>
<organism evidence="3 4">
    <name type="scientific">Oceanobacillus kapialis</name>
    <dbReference type="NCBI Taxonomy" id="481353"/>
    <lineage>
        <taxon>Bacteria</taxon>
        <taxon>Bacillati</taxon>
        <taxon>Bacillota</taxon>
        <taxon>Bacilli</taxon>
        <taxon>Bacillales</taxon>
        <taxon>Bacillaceae</taxon>
        <taxon>Oceanobacillus</taxon>
    </lineage>
</organism>
<gene>
    <name evidence="3" type="ORF">ACFSUN_01175</name>
</gene>
<name>A0ABW5PVK8_9BACI</name>
<comment type="caution">
    <text evidence="3">The sequence shown here is derived from an EMBL/GenBank/DDBJ whole genome shotgun (WGS) entry which is preliminary data.</text>
</comment>
<keyword evidence="1" id="KW-0812">Transmembrane</keyword>
<keyword evidence="2" id="KW-0732">Signal</keyword>
<reference evidence="4" key="1">
    <citation type="journal article" date="2019" name="Int. J. Syst. Evol. Microbiol.">
        <title>The Global Catalogue of Microorganisms (GCM) 10K type strain sequencing project: providing services to taxonomists for standard genome sequencing and annotation.</title>
        <authorList>
            <consortium name="The Broad Institute Genomics Platform"/>
            <consortium name="The Broad Institute Genome Sequencing Center for Infectious Disease"/>
            <person name="Wu L."/>
            <person name="Ma J."/>
        </authorList>
    </citation>
    <scope>NUCLEOTIDE SEQUENCE [LARGE SCALE GENOMIC DNA]</scope>
    <source>
        <strain evidence="4">TISTR 1858</strain>
    </source>
</reference>
<feature type="transmembrane region" description="Helical" evidence="1">
    <location>
        <begin position="117"/>
        <end position="136"/>
    </location>
</feature>
<proteinExistence type="predicted"/>
<feature type="chain" id="PRO_5046873662" evidence="2">
    <location>
        <begin position="23"/>
        <end position="158"/>
    </location>
</feature>
<accession>A0ABW5PVK8</accession>
<evidence type="ECO:0000256" key="1">
    <source>
        <dbReference type="SAM" id="Phobius"/>
    </source>
</evidence>
<evidence type="ECO:0000313" key="3">
    <source>
        <dbReference type="EMBL" id="MFD2627399.1"/>
    </source>
</evidence>
<dbReference type="RefSeq" id="WP_379560031.1">
    <property type="nucleotide sequence ID" value="NZ_JBHUMX010000002.1"/>
</dbReference>
<keyword evidence="4" id="KW-1185">Reference proteome</keyword>
<feature type="transmembrane region" description="Helical" evidence="1">
    <location>
        <begin position="88"/>
        <end position="110"/>
    </location>
</feature>
<feature type="signal peptide" evidence="2">
    <location>
        <begin position="1"/>
        <end position="22"/>
    </location>
</feature>
<dbReference type="Proteomes" id="UP001597451">
    <property type="component" value="Unassembled WGS sequence"/>
</dbReference>
<keyword evidence="1" id="KW-1133">Transmembrane helix</keyword>
<sequence>MRKFYLLLFLSFILCLSGCTQGEEEPGDYSGIVNDGKAIGYQYTLTLDKGNFSWEIGYKGNTSIYKESAENEKDLENFKHAVDDSQSALTTLMITGTFLLIVVLLTFFIYKKNKNMLKGAHAIIVVVVGFAIYHSLTASVELSRSLQDAEYYYLLLRN</sequence>